<proteinExistence type="predicted"/>
<dbReference type="AlphaFoldDB" id="A0A699K0H2"/>
<sequence>MFYSCRRRSLASAQDKCDAFYWIDGELQAGWYKHAMYEMYLSMNGDQRDVFVEEINRHELGILAQERLAYVEADFENYKARMV</sequence>
<feature type="non-terminal residue" evidence="1">
    <location>
        <position position="83"/>
    </location>
</feature>
<dbReference type="EMBL" id="BKCJ010470896">
    <property type="protein sequence ID" value="GFA69752.1"/>
    <property type="molecule type" value="Genomic_DNA"/>
</dbReference>
<reference evidence="1" key="1">
    <citation type="journal article" date="2019" name="Sci. Rep.">
        <title>Draft genome of Tanacetum cinerariifolium, the natural source of mosquito coil.</title>
        <authorList>
            <person name="Yamashiro T."/>
            <person name="Shiraishi A."/>
            <person name="Satake H."/>
            <person name="Nakayama K."/>
        </authorList>
    </citation>
    <scope>NUCLEOTIDE SEQUENCE</scope>
</reference>
<name>A0A699K0H2_TANCI</name>
<protein>
    <submittedName>
        <fullName evidence="1">Pentatricopeptide repeat-containing protein</fullName>
    </submittedName>
</protein>
<organism evidence="1">
    <name type="scientific">Tanacetum cinerariifolium</name>
    <name type="common">Dalmatian daisy</name>
    <name type="synonym">Chrysanthemum cinerariifolium</name>
    <dbReference type="NCBI Taxonomy" id="118510"/>
    <lineage>
        <taxon>Eukaryota</taxon>
        <taxon>Viridiplantae</taxon>
        <taxon>Streptophyta</taxon>
        <taxon>Embryophyta</taxon>
        <taxon>Tracheophyta</taxon>
        <taxon>Spermatophyta</taxon>
        <taxon>Magnoliopsida</taxon>
        <taxon>eudicotyledons</taxon>
        <taxon>Gunneridae</taxon>
        <taxon>Pentapetalae</taxon>
        <taxon>asterids</taxon>
        <taxon>campanulids</taxon>
        <taxon>Asterales</taxon>
        <taxon>Asteraceae</taxon>
        <taxon>Asteroideae</taxon>
        <taxon>Anthemideae</taxon>
        <taxon>Anthemidinae</taxon>
        <taxon>Tanacetum</taxon>
    </lineage>
</organism>
<comment type="caution">
    <text evidence="1">The sequence shown here is derived from an EMBL/GenBank/DDBJ whole genome shotgun (WGS) entry which is preliminary data.</text>
</comment>
<accession>A0A699K0H2</accession>
<gene>
    <name evidence="1" type="ORF">Tci_641724</name>
</gene>
<evidence type="ECO:0000313" key="1">
    <source>
        <dbReference type="EMBL" id="GFA69752.1"/>
    </source>
</evidence>